<dbReference type="InterPro" id="IPR051453">
    <property type="entry name" value="MBL_Glyoxalase_II"/>
</dbReference>
<keyword evidence="4" id="KW-0862">Zinc</keyword>
<dbReference type="InterPro" id="IPR036866">
    <property type="entry name" value="RibonucZ/Hydroxyglut_hydro"/>
</dbReference>
<sequence>NQYPPFYVHQHEPASLVEAGETWACGGIEARLIPTPGHTPGGQCILIEKDVPAPLCFTGDTIFQESIGRTDLPGGSYATLNESLKRLVAELAPETTLLPGHGPATTMEHERRANPYLQEDPGF</sequence>
<dbReference type="SUPFAM" id="SSF56281">
    <property type="entry name" value="Metallo-hydrolase/oxidoreductase"/>
    <property type="match status" value="1"/>
</dbReference>
<organism evidence="7 8">
    <name type="scientific">Candidatus Spyradenecus faecavium</name>
    <dbReference type="NCBI Taxonomy" id="2840947"/>
    <lineage>
        <taxon>Bacteria</taxon>
        <taxon>Pseudomonadati</taxon>
        <taxon>Lentisphaerota</taxon>
        <taxon>Lentisphaeria</taxon>
        <taxon>Lentisphaerales</taxon>
        <taxon>Lentisphaeraceae</taxon>
        <taxon>Lentisphaeraceae incertae sedis</taxon>
        <taxon>Candidatus Spyradenecus</taxon>
    </lineage>
</organism>
<dbReference type="CDD" id="cd06262">
    <property type="entry name" value="metallo-hydrolase-like_MBL-fold"/>
    <property type="match status" value="1"/>
</dbReference>
<evidence type="ECO:0000313" key="7">
    <source>
        <dbReference type="EMBL" id="HIV09178.1"/>
    </source>
</evidence>
<evidence type="ECO:0000256" key="2">
    <source>
        <dbReference type="ARBA" id="ARBA00022723"/>
    </source>
</evidence>
<evidence type="ECO:0000313" key="8">
    <source>
        <dbReference type="Proteomes" id="UP000886845"/>
    </source>
</evidence>
<accession>A0A9D1T3C3</accession>
<evidence type="ECO:0000256" key="1">
    <source>
        <dbReference type="ARBA" id="ARBA00001947"/>
    </source>
</evidence>
<dbReference type="Gene3D" id="3.60.15.10">
    <property type="entry name" value="Ribonuclease Z/Hydroxyacylglutathione hydrolase-like"/>
    <property type="match status" value="1"/>
</dbReference>
<feature type="domain" description="Metallo-beta-lactamase" evidence="6">
    <location>
        <begin position="25"/>
        <end position="101"/>
    </location>
</feature>
<name>A0A9D1T3C3_9BACT</name>
<dbReference type="EMBL" id="DVOR01000113">
    <property type="protein sequence ID" value="HIV09178.1"/>
    <property type="molecule type" value="Genomic_DNA"/>
</dbReference>
<dbReference type="AlphaFoldDB" id="A0A9D1T3C3"/>
<feature type="non-terminal residue" evidence="7">
    <location>
        <position position="1"/>
    </location>
</feature>
<keyword evidence="3" id="KW-0378">Hydrolase</keyword>
<reference evidence="7" key="1">
    <citation type="submission" date="2020-10" db="EMBL/GenBank/DDBJ databases">
        <authorList>
            <person name="Gilroy R."/>
        </authorList>
    </citation>
    <scope>NUCLEOTIDE SEQUENCE</scope>
    <source>
        <strain evidence="7">35461</strain>
    </source>
</reference>
<evidence type="ECO:0000256" key="4">
    <source>
        <dbReference type="ARBA" id="ARBA00022833"/>
    </source>
</evidence>
<dbReference type="GO" id="GO:0016787">
    <property type="term" value="F:hydrolase activity"/>
    <property type="evidence" value="ECO:0007669"/>
    <property type="project" value="UniProtKB-KW"/>
</dbReference>
<proteinExistence type="predicted"/>
<keyword evidence="2" id="KW-0479">Metal-binding</keyword>
<dbReference type="PANTHER" id="PTHR46233:SF3">
    <property type="entry name" value="HYDROXYACYLGLUTATHIONE HYDROLASE GLOC"/>
    <property type="match status" value="1"/>
</dbReference>
<evidence type="ECO:0000259" key="6">
    <source>
        <dbReference type="Pfam" id="PF00753"/>
    </source>
</evidence>
<evidence type="ECO:0000256" key="5">
    <source>
        <dbReference type="SAM" id="MobiDB-lite"/>
    </source>
</evidence>
<dbReference type="Proteomes" id="UP000886845">
    <property type="component" value="Unassembled WGS sequence"/>
</dbReference>
<reference evidence="7" key="2">
    <citation type="journal article" date="2021" name="PeerJ">
        <title>Extensive microbial diversity within the chicken gut microbiome revealed by metagenomics and culture.</title>
        <authorList>
            <person name="Gilroy R."/>
            <person name="Ravi A."/>
            <person name="Getino M."/>
            <person name="Pursley I."/>
            <person name="Horton D.L."/>
            <person name="Alikhan N.F."/>
            <person name="Baker D."/>
            <person name="Gharbi K."/>
            <person name="Hall N."/>
            <person name="Watson M."/>
            <person name="Adriaenssens E.M."/>
            <person name="Foster-Nyarko E."/>
            <person name="Jarju S."/>
            <person name="Secka A."/>
            <person name="Antonio M."/>
            <person name="Oren A."/>
            <person name="Chaudhuri R.R."/>
            <person name="La Ragione R."/>
            <person name="Hildebrand F."/>
            <person name="Pallen M.J."/>
        </authorList>
    </citation>
    <scope>NUCLEOTIDE SEQUENCE</scope>
    <source>
        <strain evidence="7">35461</strain>
    </source>
</reference>
<protein>
    <submittedName>
        <fullName evidence="7">MBL fold metallo-hydrolase</fullName>
    </submittedName>
</protein>
<feature type="region of interest" description="Disordered" evidence="5">
    <location>
        <begin position="95"/>
        <end position="123"/>
    </location>
</feature>
<evidence type="ECO:0000256" key="3">
    <source>
        <dbReference type="ARBA" id="ARBA00022801"/>
    </source>
</evidence>
<dbReference type="Pfam" id="PF00753">
    <property type="entry name" value="Lactamase_B"/>
    <property type="match status" value="1"/>
</dbReference>
<comment type="caution">
    <text evidence="7">The sequence shown here is derived from an EMBL/GenBank/DDBJ whole genome shotgun (WGS) entry which is preliminary data.</text>
</comment>
<dbReference type="GO" id="GO:0046872">
    <property type="term" value="F:metal ion binding"/>
    <property type="evidence" value="ECO:0007669"/>
    <property type="project" value="UniProtKB-KW"/>
</dbReference>
<gene>
    <name evidence="7" type="ORF">IAC79_03590</name>
</gene>
<comment type="cofactor">
    <cofactor evidence="1">
        <name>Zn(2+)</name>
        <dbReference type="ChEBI" id="CHEBI:29105"/>
    </cofactor>
</comment>
<dbReference type="InterPro" id="IPR001279">
    <property type="entry name" value="Metallo-B-lactamas"/>
</dbReference>
<dbReference type="PANTHER" id="PTHR46233">
    <property type="entry name" value="HYDROXYACYLGLUTATHIONE HYDROLASE GLOC"/>
    <property type="match status" value="1"/>
</dbReference>